<name>A0A1J4JZU5_9EUKA</name>
<protein>
    <submittedName>
        <fullName evidence="1">Uncharacterized protein</fullName>
    </submittedName>
</protein>
<sequence>MINSSNESDLTRDALNDRVLSTPFNNPQQHVLSVDQFEQLIINLSDSDKMKPAGEFLKHYFSHFPFTFSTTYLKVLFEFYKSENQKNLELISLISEVLTSLFLYNDQNMSVFEVMNDENFYNCIWGYIDYVPQVMILFKWLIKTFDSAFLFALNNEIIEKLLIIIFPENSTTIILFDFISAFARYTQYYDRFFDLINCVCNITFSTINIDIFSSGLSCISVFSKRCADIALQVFRNQSFFEYCQILNKDRPDTLRVIIHFIDQTLQNAQILSKNGLSGCLGSFLSSQFNDQNTSNYLSPNNRNIILCIFNIICISLSMNDESLQKMSLHALSSLIFGSQLVKYCISNNLHQLLFKIARSDFPFLFLIEVFRTLSSLVAFSDKDDTKILIDMGYISLIEEQIEIMSKIPNIIISALENIESLGETYQDVSNWSDLIFSNETIVNQLQFIIDHPLEVEEDDYHIPVDIHARALLERRSDCF</sequence>
<comment type="caution">
    <text evidence="1">The sequence shown here is derived from an EMBL/GenBank/DDBJ whole genome shotgun (WGS) entry which is preliminary data.</text>
</comment>
<dbReference type="InterPro" id="IPR011989">
    <property type="entry name" value="ARM-like"/>
</dbReference>
<evidence type="ECO:0000313" key="2">
    <source>
        <dbReference type="Proteomes" id="UP000179807"/>
    </source>
</evidence>
<gene>
    <name evidence="1" type="ORF">TRFO_28611</name>
</gene>
<dbReference type="GeneID" id="94840985"/>
<dbReference type="RefSeq" id="XP_068357144.1">
    <property type="nucleotide sequence ID" value="XM_068506281.1"/>
</dbReference>
<dbReference type="EMBL" id="MLAK01000809">
    <property type="protein sequence ID" value="OHT04008.1"/>
    <property type="molecule type" value="Genomic_DNA"/>
</dbReference>
<accession>A0A1J4JZU5</accession>
<dbReference type="VEuPathDB" id="TrichDB:TRFO_28611"/>
<organism evidence="1 2">
    <name type="scientific">Tritrichomonas foetus</name>
    <dbReference type="NCBI Taxonomy" id="1144522"/>
    <lineage>
        <taxon>Eukaryota</taxon>
        <taxon>Metamonada</taxon>
        <taxon>Parabasalia</taxon>
        <taxon>Tritrichomonadida</taxon>
        <taxon>Tritrichomonadidae</taxon>
        <taxon>Tritrichomonas</taxon>
    </lineage>
</organism>
<dbReference type="Proteomes" id="UP000179807">
    <property type="component" value="Unassembled WGS sequence"/>
</dbReference>
<dbReference type="SUPFAM" id="SSF48371">
    <property type="entry name" value="ARM repeat"/>
    <property type="match status" value="1"/>
</dbReference>
<dbReference type="AlphaFoldDB" id="A0A1J4JZU5"/>
<dbReference type="Gene3D" id="1.25.10.10">
    <property type="entry name" value="Leucine-rich Repeat Variant"/>
    <property type="match status" value="1"/>
</dbReference>
<dbReference type="InterPro" id="IPR016024">
    <property type="entry name" value="ARM-type_fold"/>
</dbReference>
<reference evidence="1" key="1">
    <citation type="submission" date="2016-10" db="EMBL/GenBank/DDBJ databases">
        <authorList>
            <person name="Benchimol M."/>
            <person name="Almeida L.G."/>
            <person name="Vasconcelos A.T."/>
            <person name="Perreira-Neves A."/>
            <person name="Rosa I.A."/>
            <person name="Tasca T."/>
            <person name="Bogo M.R."/>
            <person name="de Souza W."/>
        </authorList>
    </citation>
    <scope>NUCLEOTIDE SEQUENCE [LARGE SCALE GENOMIC DNA]</scope>
    <source>
        <strain evidence="1">K</strain>
    </source>
</reference>
<keyword evidence="2" id="KW-1185">Reference proteome</keyword>
<evidence type="ECO:0000313" key="1">
    <source>
        <dbReference type="EMBL" id="OHT04008.1"/>
    </source>
</evidence>
<proteinExistence type="predicted"/>